<dbReference type="InterPro" id="IPR000835">
    <property type="entry name" value="HTH_MarR-typ"/>
</dbReference>
<dbReference type="AlphaFoldDB" id="A0A1Y5S2Z2"/>
<sequence length="160" mass="17819">MSADQVTDTEFDIPLQQMVTFRLSRIHAKLNAQAARILKESSGISLSQWRIFVMIENHGKITPAQIVKRTDFDKGQVSRTVKGMLKDGLIAVEGSESDQRSHTLDFTDKGFALFQKARPAMRSRQNVLLGSLTATERQAMFTAMDKLEMAIGQVEGESTS</sequence>
<dbReference type="PANTHER" id="PTHR42756:SF1">
    <property type="entry name" value="TRANSCRIPTIONAL REPRESSOR OF EMRAB OPERON"/>
    <property type="match status" value="1"/>
</dbReference>
<name>A0A1Y5S2Z2_9RHOB</name>
<evidence type="ECO:0000313" key="6">
    <source>
        <dbReference type="Proteomes" id="UP000193077"/>
    </source>
</evidence>
<evidence type="ECO:0000256" key="3">
    <source>
        <dbReference type="ARBA" id="ARBA00023163"/>
    </source>
</evidence>
<dbReference type="InterPro" id="IPR023187">
    <property type="entry name" value="Tscrpt_reg_MarR-type_CS"/>
</dbReference>
<evidence type="ECO:0000259" key="4">
    <source>
        <dbReference type="PROSITE" id="PS50995"/>
    </source>
</evidence>
<dbReference type="PROSITE" id="PS01117">
    <property type="entry name" value="HTH_MARR_1"/>
    <property type="match status" value="1"/>
</dbReference>
<feature type="domain" description="HTH marR-type" evidence="4">
    <location>
        <begin position="16"/>
        <end position="149"/>
    </location>
</feature>
<dbReference type="Proteomes" id="UP000193077">
    <property type="component" value="Unassembled WGS sequence"/>
</dbReference>
<keyword evidence="3" id="KW-0804">Transcription</keyword>
<dbReference type="SMART" id="SM00347">
    <property type="entry name" value="HTH_MARR"/>
    <property type="match status" value="1"/>
</dbReference>
<evidence type="ECO:0000256" key="1">
    <source>
        <dbReference type="ARBA" id="ARBA00023015"/>
    </source>
</evidence>
<proteinExistence type="predicted"/>
<dbReference type="GO" id="GO:0003700">
    <property type="term" value="F:DNA-binding transcription factor activity"/>
    <property type="evidence" value="ECO:0007669"/>
    <property type="project" value="InterPro"/>
</dbReference>
<dbReference type="InterPro" id="IPR036390">
    <property type="entry name" value="WH_DNA-bd_sf"/>
</dbReference>
<evidence type="ECO:0000313" key="5">
    <source>
        <dbReference type="EMBL" id="SLN30439.1"/>
    </source>
</evidence>
<protein>
    <submittedName>
        <fullName evidence="5">Putative HTH-type transcriptional regulator</fullName>
    </submittedName>
</protein>
<reference evidence="5 6" key="1">
    <citation type="submission" date="2017-03" db="EMBL/GenBank/DDBJ databases">
        <authorList>
            <person name="Afonso C.L."/>
            <person name="Miller P.J."/>
            <person name="Scott M.A."/>
            <person name="Spackman E."/>
            <person name="Goraichik I."/>
            <person name="Dimitrov K.M."/>
            <person name="Suarez D.L."/>
            <person name="Swayne D.E."/>
        </authorList>
    </citation>
    <scope>NUCLEOTIDE SEQUENCE [LARGE SCALE GENOMIC DNA]</scope>
    <source>
        <strain evidence="5 6">CECT 7639</strain>
    </source>
</reference>
<organism evidence="5 6">
    <name type="scientific">Falsiruegeria litorea R37</name>
    <dbReference type="NCBI Taxonomy" id="1200284"/>
    <lineage>
        <taxon>Bacteria</taxon>
        <taxon>Pseudomonadati</taxon>
        <taxon>Pseudomonadota</taxon>
        <taxon>Alphaproteobacteria</taxon>
        <taxon>Rhodobacterales</taxon>
        <taxon>Roseobacteraceae</taxon>
        <taxon>Falsiruegeria</taxon>
    </lineage>
</organism>
<gene>
    <name evidence="5" type="ORF">TRL7639_01255</name>
</gene>
<evidence type="ECO:0000256" key="2">
    <source>
        <dbReference type="ARBA" id="ARBA00023125"/>
    </source>
</evidence>
<dbReference type="Gene3D" id="1.10.10.10">
    <property type="entry name" value="Winged helix-like DNA-binding domain superfamily/Winged helix DNA-binding domain"/>
    <property type="match status" value="1"/>
</dbReference>
<dbReference type="PRINTS" id="PR00598">
    <property type="entry name" value="HTHMARR"/>
</dbReference>
<dbReference type="EMBL" id="FWFO01000001">
    <property type="protein sequence ID" value="SLN30439.1"/>
    <property type="molecule type" value="Genomic_DNA"/>
</dbReference>
<dbReference type="Pfam" id="PF12802">
    <property type="entry name" value="MarR_2"/>
    <property type="match status" value="1"/>
</dbReference>
<keyword evidence="6" id="KW-1185">Reference proteome</keyword>
<dbReference type="RefSeq" id="WP_165759765.1">
    <property type="nucleotide sequence ID" value="NZ_FWFO01000001.1"/>
</dbReference>
<dbReference type="PROSITE" id="PS50995">
    <property type="entry name" value="HTH_MARR_2"/>
    <property type="match status" value="1"/>
</dbReference>
<dbReference type="SUPFAM" id="SSF46785">
    <property type="entry name" value="Winged helix' DNA-binding domain"/>
    <property type="match status" value="1"/>
</dbReference>
<dbReference type="PANTHER" id="PTHR42756">
    <property type="entry name" value="TRANSCRIPTIONAL REGULATOR, MARR"/>
    <property type="match status" value="1"/>
</dbReference>
<dbReference type="GO" id="GO:0003677">
    <property type="term" value="F:DNA binding"/>
    <property type="evidence" value="ECO:0007669"/>
    <property type="project" value="UniProtKB-KW"/>
</dbReference>
<keyword evidence="1" id="KW-0805">Transcription regulation</keyword>
<keyword evidence="2" id="KW-0238">DNA-binding</keyword>
<accession>A0A1Y5S2Z2</accession>
<dbReference type="InterPro" id="IPR036388">
    <property type="entry name" value="WH-like_DNA-bd_sf"/>
</dbReference>